<dbReference type="OrthoDB" id="5424793at2759"/>
<dbReference type="Proteomes" id="UP000799536">
    <property type="component" value="Unassembled WGS sequence"/>
</dbReference>
<dbReference type="CDD" id="cd00067">
    <property type="entry name" value="GAL4"/>
    <property type="match status" value="1"/>
</dbReference>
<reference evidence="7" key="1">
    <citation type="journal article" date="2020" name="Stud. Mycol.">
        <title>101 Dothideomycetes genomes: a test case for predicting lifestyles and emergence of pathogens.</title>
        <authorList>
            <person name="Haridas S."/>
            <person name="Albert R."/>
            <person name="Binder M."/>
            <person name="Bloem J."/>
            <person name="Labutti K."/>
            <person name="Salamov A."/>
            <person name="Andreopoulos B."/>
            <person name="Baker S."/>
            <person name="Barry K."/>
            <person name="Bills G."/>
            <person name="Bluhm B."/>
            <person name="Cannon C."/>
            <person name="Castanera R."/>
            <person name="Culley D."/>
            <person name="Daum C."/>
            <person name="Ezra D."/>
            <person name="Gonzalez J."/>
            <person name="Henrissat B."/>
            <person name="Kuo A."/>
            <person name="Liang C."/>
            <person name="Lipzen A."/>
            <person name="Lutzoni F."/>
            <person name="Magnuson J."/>
            <person name="Mondo S."/>
            <person name="Nolan M."/>
            <person name="Ohm R."/>
            <person name="Pangilinan J."/>
            <person name="Park H.-J."/>
            <person name="Ramirez L."/>
            <person name="Alfaro M."/>
            <person name="Sun H."/>
            <person name="Tritt A."/>
            <person name="Yoshinaga Y."/>
            <person name="Zwiers L.-H."/>
            <person name="Turgeon B."/>
            <person name="Goodwin S."/>
            <person name="Spatafora J."/>
            <person name="Crous P."/>
            <person name="Grigoriev I."/>
        </authorList>
    </citation>
    <scope>NUCLEOTIDE SEQUENCE</scope>
    <source>
        <strain evidence="7">ATCC 74209</strain>
    </source>
</reference>
<feature type="region of interest" description="Disordered" evidence="6">
    <location>
        <begin position="86"/>
        <end position="135"/>
    </location>
</feature>
<dbReference type="CDD" id="cd12148">
    <property type="entry name" value="fungal_TF_MHR"/>
    <property type="match status" value="1"/>
</dbReference>
<accession>A0A9P4JC06</accession>
<dbReference type="GO" id="GO:0008270">
    <property type="term" value="F:zinc ion binding"/>
    <property type="evidence" value="ECO:0007669"/>
    <property type="project" value="InterPro"/>
</dbReference>
<comment type="subcellular location">
    <subcellularLocation>
        <location evidence="1">Nucleus</location>
    </subcellularLocation>
</comment>
<organism evidence="7 8">
    <name type="scientific">Delitschia confertaspora ATCC 74209</name>
    <dbReference type="NCBI Taxonomy" id="1513339"/>
    <lineage>
        <taxon>Eukaryota</taxon>
        <taxon>Fungi</taxon>
        <taxon>Dikarya</taxon>
        <taxon>Ascomycota</taxon>
        <taxon>Pezizomycotina</taxon>
        <taxon>Dothideomycetes</taxon>
        <taxon>Pleosporomycetidae</taxon>
        <taxon>Pleosporales</taxon>
        <taxon>Delitschiaceae</taxon>
        <taxon>Delitschia</taxon>
    </lineage>
</organism>
<keyword evidence="8" id="KW-1185">Reference proteome</keyword>
<keyword evidence="4" id="KW-0804">Transcription</keyword>
<evidence type="ECO:0000256" key="1">
    <source>
        <dbReference type="ARBA" id="ARBA00004123"/>
    </source>
</evidence>
<keyword evidence="2" id="KW-0805">Transcription regulation</keyword>
<proteinExistence type="predicted"/>
<dbReference type="InterPro" id="IPR001138">
    <property type="entry name" value="Zn2Cys6_DnaBD"/>
</dbReference>
<evidence type="ECO:0000256" key="5">
    <source>
        <dbReference type="ARBA" id="ARBA00023242"/>
    </source>
</evidence>
<dbReference type="PANTHER" id="PTHR31845:SF10">
    <property type="entry name" value="ZN(II)2CYS6 TRANSCRIPTION FACTOR (EUROFUNG)"/>
    <property type="match status" value="1"/>
</dbReference>
<feature type="region of interest" description="Disordered" evidence="6">
    <location>
        <begin position="599"/>
        <end position="664"/>
    </location>
</feature>
<keyword evidence="3" id="KW-0238">DNA-binding</keyword>
<dbReference type="PANTHER" id="PTHR31845">
    <property type="entry name" value="FINGER DOMAIN PROTEIN, PUTATIVE-RELATED"/>
    <property type="match status" value="1"/>
</dbReference>
<evidence type="ECO:0000256" key="2">
    <source>
        <dbReference type="ARBA" id="ARBA00023015"/>
    </source>
</evidence>
<evidence type="ECO:0000313" key="7">
    <source>
        <dbReference type="EMBL" id="KAF2196697.1"/>
    </source>
</evidence>
<dbReference type="GO" id="GO:0005634">
    <property type="term" value="C:nucleus"/>
    <property type="evidence" value="ECO:0007669"/>
    <property type="project" value="UniProtKB-SubCell"/>
</dbReference>
<comment type="caution">
    <text evidence="7">The sequence shown here is derived from an EMBL/GenBank/DDBJ whole genome shotgun (WGS) entry which is preliminary data.</text>
</comment>
<evidence type="ECO:0000313" key="8">
    <source>
        <dbReference type="Proteomes" id="UP000799536"/>
    </source>
</evidence>
<dbReference type="GO" id="GO:0000981">
    <property type="term" value="F:DNA-binding transcription factor activity, RNA polymerase II-specific"/>
    <property type="evidence" value="ECO:0007669"/>
    <property type="project" value="InterPro"/>
</dbReference>
<evidence type="ECO:0000256" key="4">
    <source>
        <dbReference type="ARBA" id="ARBA00023163"/>
    </source>
</evidence>
<gene>
    <name evidence="7" type="ORF">GQ43DRAFT_382687</name>
</gene>
<dbReference type="AlphaFoldDB" id="A0A9P4JC06"/>
<dbReference type="InterPro" id="IPR036864">
    <property type="entry name" value="Zn2-C6_fun-type_DNA-bd_sf"/>
</dbReference>
<dbReference type="Gene3D" id="4.10.240.10">
    <property type="entry name" value="Zn(2)-C6 fungal-type DNA-binding domain"/>
    <property type="match status" value="1"/>
</dbReference>
<feature type="compositionally biased region" description="Polar residues" evidence="6">
    <location>
        <begin position="86"/>
        <end position="108"/>
    </location>
</feature>
<evidence type="ECO:0000256" key="6">
    <source>
        <dbReference type="SAM" id="MobiDB-lite"/>
    </source>
</evidence>
<sequence length="700" mass="79504">MADTGDSGTEKPKNTRISQACVRCRSLKTRCLPSKHEGSCQRQDFDILCEWPEAQRRTRKPRGPSRISQVEHKIDGLVARFVNTETPKPSSVLSGYSAPSETTTSLPTPHSVLDPSPVSSPPEHQNKLPRHGHHHHASENFLQELARIHSFASSVSRPDSNLSVPPYPLRVPAVVQEPEVNEHLIKDLLETGEADSIFKEYRSMSIAFPFVPLPTDMTAQQLNCSKPMLLLAVLTVASWKNRNLQLLLEEVYRRELADRLIVRPRTSLSVLQSMLVYLYWYHFFYTPKSWKSILSIVQLAAGVALDLALHESPTRGSTDFLGRFKPSRSSLSEQREAERTWLGCYYICSSFAGFLQKPHLMKWLDNMADSSRRLKEEGEYPTDAMFLHLLTIRHIRDEIAENLCANEFRGLPISDPRIAMHIRYMETRLEEYKKQSIEEPVERVSELSYNLAQMELHSIGLHALVNLDDSSGRSNASHLNVLLSCLEAGRAFLDNLLALPTSDYHLISSAEWLRIPFVLMTLAKLAFPSADLTKAQWDVKAAQDRVRLDLYLESLCYRMQSLTAFSPPVQTHPDFWLAMKMIMDMTRGWYSRKIRDTNASATDETAATRPEVYQDQHPMYSGSHNSFRGPPTHPENFQPGHLGSVEHGHLGAHQSEDMGPNMPPPFMDLDFNMDQFLDFSLWGSGQFSPPMMGHGHFSFH</sequence>
<name>A0A9P4JC06_9PLEO</name>
<protein>
    <recommendedName>
        <fullName evidence="9">Zn(2)-C6 fungal-type domain-containing protein</fullName>
    </recommendedName>
</protein>
<dbReference type="GO" id="GO:0000976">
    <property type="term" value="F:transcription cis-regulatory region binding"/>
    <property type="evidence" value="ECO:0007669"/>
    <property type="project" value="TreeGrafter"/>
</dbReference>
<evidence type="ECO:0000256" key="3">
    <source>
        <dbReference type="ARBA" id="ARBA00023125"/>
    </source>
</evidence>
<dbReference type="InterPro" id="IPR051089">
    <property type="entry name" value="prtT"/>
</dbReference>
<dbReference type="EMBL" id="ML994340">
    <property type="protein sequence ID" value="KAF2196697.1"/>
    <property type="molecule type" value="Genomic_DNA"/>
</dbReference>
<keyword evidence="5" id="KW-0539">Nucleus</keyword>
<evidence type="ECO:0008006" key="9">
    <source>
        <dbReference type="Google" id="ProtNLM"/>
    </source>
</evidence>